<reference evidence="2 3" key="1">
    <citation type="submission" date="2019-03" db="EMBL/GenBank/DDBJ databases">
        <title>Genomic Encyclopedia of Type Strains, Phase III (KMG-III): the genomes of soil and plant-associated and newly described type strains.</title>
        <authorList>
            <person name="Whitman W."/>
        </authorList>
    </citation>
    <scope>NUCLEOTIDE SEQUENCE [LARGE SCALE GENOMIC DNA]</scope>
    <source>
        <strain evidence="2 3">VKM Ac-2575</strain>
    </source>
</reference>
<comment type="caution">
    <text evidence="2">The sequence shown here is derived from an EMBL/GenBank/DDBJ whole genome shotgun (WGS) entry which is preliminary data.</text>
</comment>
<proteinExistence type="predicted"/>
<name>A0A4R7T9N3_9ACTN</name>
<gene>
    <name evidence="2" type="ORF">EV138_1443</name>
</gene>
<keyword evidence="3" id="KW-1185">Reference proteome</keyword>
<dbReference type="Proteomes" id="UP000295151">
    <property type="component" value="Unassembled WGS sequence"/>
</dbReference>
<protein>
    <submittedName>
        <fullName evidence="2">Uncharacterized protein</fullName>
    </submittedName>
</protein>
<dbReference type="AlphaFoldDB" id="A0A4R7T9N3"/>
<evidence type="ECO:0000313" key="2">
    <source>
        <dbReference type="EMBL" id="TDU87907.1"/>
    </source>
</evidence>
<evidence type="ECO:0000256" key="1">
    <source>
        <dbReference type="SAM" id="MobiDB-lite"/>
    </source>
</evidence>
<dbReference type="EMBL" id="SOCE01000001">
    <property type="protein sequence ID" value="TDU87907.1"/>
    <property type="molecule type" value="Genomic_DNA"/>
</dbReference>
<organism evidence="2 3">
    <name type="scientific">Kribbella voronezhensis</name>
    <dbReference type="NCBI Taxonomy" id="2512212"/>
    <lineage>
        <taxon>Bacteria</taxon>
        <taxon>Bacillati</taxon>
        <taxon>Actinomycetota</taxon>
        <taxon>Actinomycetes</taxon>
        <taxon>Propionibacteriales</taxon>
        <taxon>Kribbellaceae</taxon>
        <taxon>Kribbella</taxon>
    </lineage>
</organism>
<feature type="region of interest" description="Disordered" evidence="1">
    <location>
        <begin position="1"/>
        <end position="36"/>
    </location>
</feature>
<evidence type="ECO:0000313" key="3">
    <source>
        <dbReference type="Proteomes" id="UP000295151"/>
    </source>
</evidence>
<sequence length="86" mass="9477">MFRKRQQPPPDLGVRPPSAEPTRPADNRTDDPPLPVLTHSEVLATVNLLEDYIRLTPDQQAADLAGTLVVRLLDRLTASTSQPIPD</sequence>
<accession>A0A4R7T9N3</accession>